<dbReference type="InterPro" id="IPR042070">
    <property type="entry name" value="PucR_C-HTH_sf"/>
</dbReference>
<proteinExistence type="inferred from homology"/>
<reference evidence="6" key="1">
    <citation type="journal article" date="2019" name="Int. J. Syst. Evol. Microbiol.">
        <title>The Global Catalogue of Microorganisms (GCM) 10K type strain sequencing project: providing services to taxonomists for standard genome sequencing and annotation.</title>
        <authorList>
            <consortium name="The Broad Institute Genomics Platform"/>
            <consortium name="The Broad Institute Genome Sequencing Center for Infectious Disease"/>
            <person name="Wu L."/>
            <person name="Ma J."/>
        </authorList>
    </citation>
    <scope>NUCLEOTIDE SEQUENCE [LARGE SCALE GENOMIC DNA]</scope>
    <source>
        <strain evidence="6">CGMCC 1.7693</strain>
    </source>
</reference>
<sequence>MLKVADLLNADGLEGITFVAGSKKKDNLIFNVNILENPDTLDWLIPGEFLLTTGFAFKDNKGVQKQVIRELSKMNCAALGFKIQRYFDEVPEELIKIADEMNLPVLSIPYNYTFSHIIFTVNEMLTHNRGVMDNQELYMHNKMYQVLEAGNGSEHLLQQLAESIQNPVLLLDENFHFLNFYDLPKNPFRISSIFQNDTQKQLFEKQLLKKTDSLLRFYQEPAKIDIDIRSHTVSVRIFPIKKKNIILSYLVVFNLLSDLQPTDLIQIKIAARYLLLQLQLEYSRKFEEYKQKNELFFNLITNQTKNPELLQQFIDYYQLKKDAYYSVLILSLDSEPNIENTPMTYLSNYLNQILSGYKQKIISIEYGHFFILLLEEPPKENEGYLEETKRIAKSIQNQIKSTKTEINSIIAIGPIVSHLNELHLSYQQALEIVYMYNTNEYKTHNHQILSYDDIFFQKTILTHFSKEGQDLLLKRIIFPILELDKEERLVLLSTLQSYYLMNRNITKAAKSLYIHRNTMIHRLKKIEELLNINLENPKNNLQLEFTLALFHYLQNNLPT</sequence>
<protein>
    <submittedName>
        <fullName evidence="5">Purine catabolism regulatory protein</fullName>
    </submittedName>
</protein>
<evidence type="ECO:0000259" key="2">
    <source>
        <dbReference type="Pfam" id="PF07905"/>
    </source>
</evidence>
<evidence type="ECO:0000313" key="6">
    <source>
        <dbReference type="Proteomes" id="UP000641206"/>
    </source>
</evidence>
<dbReference type="InterPro" id="IPR041522">
    <property type="entry name" value="CdaR_GGDEF"/>
</dbReference>
<feature type="domain" description="CdaR GGDEF-like" evidence="4">
    <location>
        <begin position="309"/>
        <end position="431"/>
    </location>
</feature>
<evidence type="ECO:0000259" key="4">
    <source>
        <dbReference type="Pfam" id="PF17853"/>
    </source>
</evidence>
<keyword evidence="6" id="KW-1185">Reference proteome</keyword>
<dbReference type="Pfam" id="PF17853">
    <property type="entry name" value="GGDEF_2"/>
    <property type="match status" value="1"/>
</dbReference>
<dbReference type="PANTHER" id="PTHR33744">
    <property type="entry name" value="CARBOHYDRATE DIACID REGULATOR"/>
    <property type="match status" value="1"/>
</dbReference>
<dbReference type="EMBL" id="BMLW01000005">
    <property type="protein sequence ID" value="GGP10800.1"/>
    <property type="molecule type" value="Genomic_DNA"/>
</dbReference>
<accession>A0ABQ2NUF2</accession>
<comment type="similarity">
    <text evidence="1">Belongs to the CdaR family.</text>
</comment>
<evidence type="ECO:0000313" key="5">
    <source>
        <dbReference type="EMBL" id="GGP10800.1"/>
    </source>
</evidence>
<dbReference type="Proteomes" id="UP000641206">
    <property type="component" value="Unassembled WGS sequence"/>
</dbReference>
<gene>
    <name evidence="5" type="ORF">GCM10011346_20360</name>
</gene>
<feature type="domain" description="PucR C-terminal helix-turn-helix" evidence="3">
    <location>
        <begin position="491"/>
        <end position="548"/>
    </location>
</feature>
<dbReference type="Pfam" id="PF13556">
    <property type="entry name" value="HTH_30"/>
    <property type="match status" value="1"/>
</dbReference>
<comment type="caution">
    <text evidence="5">The sequence shown here is derived from an EMBL/GenBank/DDBJ whole genome shotgun (WGS) entry which is preliminary data.</text>
</comment>
<evidence type="ECO:0000256" key="1">
    <source>
        <dbReference type="ARBA" id="ARBA00006754"/>
    </source>
</evidence>
<dbReference type="InterPro" id="IPR025736">
    <property type="entry name" value="PucR_C-HTH_dom"/>
</dbReference>
<organism evidence="5 6">
    <name type="scientific">Oceanobacillus neutriphilus</name>
    <dbReference type="NCBI Taxonomy" id="531815"/>
    <lineage>
        <taxon>Bacteria</taxon>
        <taxon>Bacillati</taxon>
        <taxon>Bacillota</taxon>
        <taxon>Bacilli</taxon>
        <taxon>Bacillales</taxon>
        <taxon>Bacillaceae</taxon>
        <taxon>Oceanobacillus</taxon>
    </lineage>
</organism>
<feature type="domain" description="Purine catabolism PurC-like" evidence="2">
    <location>
        <begin position="6"/>
        <end position="124"/>
    </location>
</feature>
<name>A0ABQ2NUF2_9BACI</name>
<dbReference type="RefSeq" id="WP_188734321.1">
    <property type="nucleotide sequence ID" value="NZ_BMLW01000005.1"/>
</dbReference>
<dbReference type="InterPro" id="IPR051448">
    <property type="entry name" value="CdaR-like_regulators"/>
</dbReference>
<dbReference type="Pfam" id="PF07905">
    <property type="entry name" value="PucR"/>
    <property type="match status" value="1"/>
</dbReference>
<evidence type="ECO:0000259" key="3">
    <source>
        <dbReference type="Pfam" id="PF13556"/>
    </source>
</evidence>
<dbReference type="InterPro" id="IPR012914">
    <property type="entry name" value="PucR_dom"/>
</dbReference>
<dbReference type="PANTHER" id="PTHR33744:SF1">
    <property type="entry name" value="DNA-BINDING TRANSCRIPTIONAL ACTIVATOR ADER"/>
    <property type="match status" value="1"/>
</dbReference>
<dbReference type="Gene3D" id="1.10.10.2840">
    <property type="entry name" value="PucR C-terminal helix-turn-helix domain"/>
    <property type="match status" value="1"/>
</dbReference>